<comment type="similarity">
    <text evidence="1">Belongs to the NAD(P)-dependent epimerase/dehydratase family.</text>
</comment>
<dbReference type="InterPro" id="IPR036291">
    <property type="entry name" value="NAD(P)-bd_dom_sf"/>
</dbReference>
<dbReference type="Gene3D" id="3.40.50.720">
    <property type="entry name" value="NAD(P)-binding Rossmann-like Domain"/>
    <property type="match status" value="1"/>
</dbReference>
<feature type="domain" description="NAD-dependent epimerase/dehydratase" evidence="2">
    <location>
        <begin position="3"/>
        <end position="232"/>
    </location>
</feature>
<dbReference type="PANTHER" id="PTHR43000">
    <property type="entry name" value="DTDP-D-GLUCOSE 4,6-DEHYDRATASE-RELATED"/>
    <property type="match status" value="1"/>
</dbReference>
<protein>
    <submittedName>
        <fullName evidence="3">UDP-glucose 4-epimerase</fullName>
    </submittedName>
</protein>
<evidence type="ECO:0000256" key="1">
    <source>
        <dbReference type="ARBA" id="ARBA00007637"/>
    </source>
</evidence>
<evidence type="ECO:0000259" key="2">
    <source>
        <dbReference type="Pfam" id="PF01370"/>
    </source>
</evidence>
<accession>A0A1G8UHF6</accession>
<organism evidence="3 4">
    <name type="scientific">Salimicrobium halophilum</name>
    <dbReference type="NCBI Taxonomy" id="86666"/>
    <lineage>
        <taxon>Bacteria</taxon>
        <taxon>Bacillati</taxon>
        <taxon>Bacillota</taxon>
        <taxon>Bacilli</taxon>
        <taxon>Bacillales</taxon>
        <taxon>Bacillaceae</taxon>
        <taxon>Salimicrobium</taxon>
    </lineage>
</organism>
<dbReference type="STRING" id="86666.SAMN04490247_2268"/>
<sequence length="304" mass="34388">MKVLVTGGAGFIGSHIVDRLLDLAYEVVVIDNLATGSYVHRSDVSFYPMDIRSPELDHVFQLEKPDVVIHQAAQVSVQESIRAPLRDCHLNVMGTVNVLDCCVKHNVGKVIYASSAAVYGPPEQLPVREDDSVSPMSFYGLSKWTAEQYIRLYSLLYHLKFTILRYANIYGPRQNTKGEAGVIALFTDRLLNEEQIIIYGDGKQTRDFIYVRDVVNANIASIHAGDNGIYNISTDKEVSINQVFDTIRKYAKKQSDCIYRQEQSGDIRRSRLQNAKARKELKWKPVISLEAGIKEVIEDFSKRK</sequence>
<reference evidence="4" key="1">
    <citation type="submission" date="2016-10" db="EMBL/GenBank/DDBJ databases">
        <authorList>
            <person name="Varghese N."/>
            <person name="Submissions S."/>
        </authorList>
    </citation>
    <scope>NUCLEOTIDE SEQUENCE [LARGE SCALE GENOMIC DNA]</scope>
    <source>
        <strain evidence="4">DSM 4771</strain>
    </source>
</reference>
<dbReference type="Proteomes" id="UP000199225">
    <property type="component" value="Unassembled WGS sequence"/>
</dbReference>
<dbReference type="AlphaFoldDB" id="A0A1G8UHF6"/>
<dbReference type="Gene3D" id="3.90.25.10">
    <property type="entry name" value="UDP-galactose 4-epimerase, domain 1"/>
    <property type="match status" value="1"/>
</dbReference>
<dbReference type="SUPFAM" id="SSF51735">
    <property type="entry name" value="NAD(P)-binding Rossmann-fold domains"/>
    <property type="match status" value="1"/>
</dbReference>
<proteinExistence type="inferred from homology"/>
<evidence type="ECO:0000313" key="3">
    <source>
        <dbReference type="EMBL" id="SDJ53222.1"/>
    </source>
</evidence>
<gene>
    <name evidence="3" type="ORF">SAMN04490247_2268</name>
</gene>
<dbReference type="InterPro" id="IPR001509">
    <property type="entry name" value="Epimerase_deHydtase"/>
</dbReference>
<evidence type="ECO:0000313" key="4">
    <source>
        <dbReference type="Proteomes" id="UP000199225"/>
    </source>
</evidence>
<dbReference type="Pfam" id="PF01370">
    <property type="entry name" value="Epimerase"/>
    <property type="match status" value="1"/>
</dbReference>
<keyword evidence="4" id="KW-1185">Reference proteome</keyword>
<dbReference type="RefSeq" id="WP_093193981.1">
    <property type="nucleotide sequence ID" value="NZ_FNEV01000006.1"/>
</dbReference>
<dbReference type="EMBL" id="FNEV01000006">
    <property type="protein sequence ID" value="SDJ53222.1"/>
    <property type="molecule type" value="Genomic_DNA"/>
</dbReference>
<dbReference type="OrthoDB" id="9771073at2"/>
<name>A0A1G8UHF6_9BACI</name>